<dbReference type="AlphaFoldDB" id="A0A7W9NM44"/>
<dbReference type="Gene3D" id="1.10.10.10">
    <property type="entry name" value="Winged helix-like DNA-binding domain superfamily/Winged helix DNA-binding domain"/>
    <property type="match status" value="1"/>
</dbReference>
<dbReference type="PANTHER" id="PTHR16305:SF35">
    <property type="entry name" value="TRANSCRIPTIONAL ACTIVATOR DOMAIN"/>
    <property type="match status" value="1"/>
</dbReference>
<name>A0A7W9NM44_9PSEU</name>
<dbReference type="RefSeq" id="WP_184869922.1">
    <property type="nucleotide sequence ID" value="NZ_JACHIR010000003.1"/>
</dbReference>
<dbReference type="InterPro" id="IPR000792">
    <property type="entry name" value="Tscrpt_reg_LuxR_C"/>
</dbReference>
<comment type="caution">
    <text evidence="4">The sequence shown here is derived from an EMBL/GenBank/DDBJ whole genome shotgun (WGS) entry which is preliminary data.</text>
</comment>
<dbReference type="SUPFAM" id="SSF52540">
    <property type="entry name" value="P-loop containing nucleoside triphosphate hydrolases"/>
    <property type="match status" value="1"/>
</dbReference>
<dbReference type="GO" id="GO:0004016">
    <property type="term" value="F:adenylate cyclase activity"/>
    <property type="evidence" value="ECO:0007669"/>
    <property type="project" value="TreeGrafter"/>
</dbReference>
<dbReference type="PROSITE" id="PS50043">
    <property type="entry name" value="HTH_LUXR_2"/>
    <property type="match status" value="1"/>
</dbReference>
<dbReference type="GO" id="GO:0006355">
    <property type="term" value="P:regulation of DNA-templated transcription"/>
    <property type="evidence" value="ECO:0007669"/>
    <property type="project" value="InterPro"/>
</dbReference>
<dbReference type="InterPro" id="IPR036388">
    <property type="entry name" value="WH-like_DNA-bd_sf"/>
</dbReference>
<dbReference type="InterPro" id="IPR041664">
    <property type="entry name" value="AAA_16"/>
</dbReference>
<proteinExistence type="predicted"/>
<evidence type="ECO:0000256" key="2">
    <source>
        <dbReference type="ARBA" id="ARBA00022840"/>
    </source>
</evidence>
<dbReference type="CDD" id="cd06170">
    <property type="entry name" value="LuxR_C_like"/>
    <property type="match status" value="1"/>
</dbReference>
<dbReference type="PANTHER" id="PTHR16305">
    <property type="entry name" value="TESTICULAR SOLUBLE ADENYLYL CYCLASE"/>
    <property type="match status" value="1"/>
</dbReference>
<keyword evidence="4" id="KW-0238">DNA-binding</keyword>
<feature type="domain" description="HTH luxR-type" evidence="3">
    <location>
        <begin position="849"/>
        <end position="914"/>
    </location>
</feature>
<dbReference type="GO" id="GO:0003677">
    <property type="term" value="F:DNA binding"/>
    <property type="evidence" value="ECO:0007669"/>
    <property type="project" value="UniProtKB-KW"/>
</dbReference>
<keyword evidence="1" id="KW-0547">Nucleotide-binding</keyword>
<dbReference type="PRINTS" id="PR00038">
    <property type="entry name" value="HTHLUXR"/>
</dbReference>
<dbReference type="InterPro" id="IPR011990">
    <property type="entry name" value="TPR-like_helical_dom_sf"/>
</dbReference>
<evidence type="ECO:0000256" key="1">
    <source>
        <dbReference type="ARBA" id="ARBA00022741"/>
    </source>
</evidence>
<keyword evidence="2" id="KW-0067">ATP-binding</keyword>
<dbReference type="Pfam" id="PF13191">
    <property type="entry name" value="AAA_16"/>
    <property type="match status" value="1"/>
</dbReference>
<dbReference type="SUPFAM" id="SSF48452">
    <property type="entry name" value="TPR-like"/>
    <property type="match status" value="1"/>
</dbReference>
<evidence type="ECO:0000313" key="4">
    <source>
        <dbReference type="EMBL" id="MBB5897444.1"/>
    </source>
</evidence>
<dbReference type="InterPro" id="IPR027417">
    <property type="entry name" value="P-loop_NTPase"/>
</dbReference>
<dbReference type="SUPFAM" id="SSF46894">
    <property type="entry name" value="C-terminal effector domain of the bipartite response regulators"/>
    <property type="match status" value="1"/>
</dbReference>
<dbReference type="GO" id="GO:0005737">
    <property type="term" value="C:cytoplasm"/>
    <property type="evidence" value="ECO:0007669"/>
    <property type="project" value="TreeGrafter"/>
</dbReference>
<evidence type="ECO:0000259" key="3">
    <source>
        <dbReference type="PROSITE" id="PS50043"/>
    </source>
</evidence>
<organism evidence="4 5">
    <name type="scientific">Kutzneria kofuensis</name>
    <dbReference type="NCBI Taxonomy" id="103725"/>
    <lineage>
        <taxon>Bacteria</taxon>
        <taxon>Bacillati</taxon>
        <taxon>Actinomycetota</taxon>
        <taxon>Actinomycetes</taxon>
        <taxon>Pseudonocardiales</taxon>
        <taxon>Pseudonocardiaceae</taxon>
        <taxon>Kutzneria</taxon>
    </lineage>
</organism>
<evidence type="ECO:0000313" key="5">
    <source>
        <dbReference type="Proteomes" id="UP000585638"/>
    </source>
</evidence>
<sequence>MLVGRAAELDLFRALLRDLVAGRGRSVLVEGEPGIGKSALVTAGFGMARTLGCRVLWATADELVSRFPLRTLLDALSPEERETFDARPAAGDAVLAGVEQFLALIDQLCAKSPVVLVLDDVHWADEASLLVWGRLGRAVDQLPLLLVGAARPMPRRSQVAELRRTLTGQGAMVMRLRELPAQQVDELVDDLVGAPSGPRLRAMARQAGGNPLYVRELVDALVRENRVEREDAGFAELAADVERAPASLGTAIADRLAFLSDPTLHDLRPAVLLGTEFSVADLAAVSGRTVVDVAEGIEEALTAGVLAERGDRFAFRHPLIRQALYAAIPEALRSALHQDAAYALVRTNGAVERIAAQLLAARGDMADWVPQWLAEHATFLTQQAPQIAEQLMGWALERIPPDDRLHDRLESQLAVAAYLQGNGELCERMARKVLARTTDPDQAARMTWALASTLQRSRRFAAARDTLDTTLQDPGISPTWQARLLAMSARLWRSGRRFDDSAADKALAHAELAEDPTAIGYALHEVSLVRLRRRDTAGALRAVRRALEVIGDDPYTLDLRQMLLINQTAFVAVFDDWDETRTSMRAAIALAERTGTPRLCTVHTTAADCLCAMGEWDDAMAATEVAVDYLPEADAWPELWERVYSIRALIAGHRDDITSVEADLARPPVRGSDSILLIRARALPEERAGRPERALAVLKETLDPDRAEKYQYWRHRWSPQLVRLAVELGELDTAMAAVELLEYEAEQEPTPHKLAAVQWCRGLLAGDPAGVLRAAEYFRRTKRPLELGNCLEDAAVLMADEDRTAALATLTDAVDVYLSLGATWDVMRADARARRHGVRRGRRGPRNRPATGWDALTGAELKVAVLVADGLSNPDIAAMLFLSRRTVQTHVSHILAKLGAQSRVEIARMAGERRPT</sequence>
<dbReference type="EMBL" id="JACHIR010000003">
    <property type="protein sequence ID" value="MBB5897444.1"/>
    <property type="molecule type" value="Genomic_DNA"/>
</dbReference>
<reference evidence="4 5" key="1">
    <citation type="submission" date="2020-08" db="EMBL/GenBank/DDBJ databases">
        <title>Sequencing the genomes of 1000 actinobacteria strains.</title>
        <authorList>
            <person name="Klenk H.-P."/>
        </authorList>
    </citation>
    <scope>NUCLEOTIDE SEQUENCE [LARGE SCALE GENOMIC DNA]</scope>
    <source>
        <strain evidence="4 5">DSM 43851</strain>
    </source>
</reference>
<dbReference type="SMART" id="SM00421">
    <property type="entry name" value="HTH_LUXR"/>
    <property type="match status" value="1"/>
</dbReference>
<dbReference type="InterPro" id="IPR016032">
    <property type="entry name" value="Sig_transdc_resp-reg_C-effctor"/>
</dbReference>
<dbReference type="Gene3D" id="3.40.50.300">
    <property type="entry name" value="P-loop containing nucleotide triphosphate hydrolases"/>
    <property type="match status" value="1"/>
</dbReference>
<protein>
    <submittedName>
        <fullName evidence="4">DNA-binding CsgD family transcriptional regulator</fullName>
    </submittedName>
</protein>
<gene>
    <name evidence="4" type="ORF">BJ998_008703</name>
</gene>
<dbReference type="Proteomes" id="UP000585638">
    <property type="component" value="Unassembled WGS sequence"/>
</dbReference>
<accession>A0A7W9NM44</accession>
<keyword evidence="5" id="KW-1185">Reference proteome</keyword>
<dbReference type="GO" id="GO:0005524">
    <property type="term" value="F:ATP binding"/>
    <property type="evidence" value="ECO:0007669"/>
    <property type="project" value="UniProtKB-KW"/>
</dbReference>
<dbReference type="Pfam" id="PF00196">
    <property type="entry name" value="GerE"/>
    <property type="match status" value="1"/>
</dbReference>
<dbReference type="Gene3D" id="1.25.40.10">
    <property type="entry name" value="Tetratricopeptide repeat domain"/>
    <property type="match status" value="1"/>
</dbReference>
<dbReference type="PROSITE" id="PS00622">
    <property type="entry name" value="HTH_LUXR_1"/>
    <property type="match status" value="1"/>
</dbReference>